<feature type="compositionally biased region" description="Basic and acidic residues" evidence="1">
    <location>
        <begin position="243"/>
        <end position="252"/>
    </location>
</feature>
<dbReference type="Proteomes" id="UP000030653">
    <property type="component" value="Unassembled WGS sequence"/>
</dbReference>
<protein>
    <submittedName>
        <fullName evidence="2">Uncharacterized protein</fullName>
    </submittedName>
</protein>
<dbReference type="AlphaFoldDB" id="M5GAM7"/>
<feature type="compositionally biased region" description="Low complexity" evidence="1">
    <location>
        <begin position="183"/>
        <end position="200"/>
    </location>
</feature>
<proteinExistence type="predicted"/>
<feature type="region of interest" description="Disordered" evidence="1">
    <location>
        <begin position="15"/>
        <end position="37"/>
    </location>
</feature>
<evidence type="ECO:0000313" key="3">
    <source>
        <dbReference type="Proteomes" id="UP000030653"/>
    </source>
</evidence>
<dbReference type="GeneID" id="63684788"/>
<sequence>MAVVFSVPYRTIIPPLQPQHPPTSPDSFRATPSSSPIRDERGLALHLPYLLAPVSRPTSPASESRIDTLVCQIRDKEILDLYLVSTKLRGPFGPGASKWGVGSGRQETYDEEDLVLPECEEHAAELERQKTDRRMNKITPNHYPSPLPLRLTDQEPDLTFSSRSTISPLLSLGTPKATSTPVALSKSSSSQLSATQTRLSFPHSKPAATRTQSKDSLKPSTPINMSPPKRTISRFAFSKLDAKHGVPPDRAHSSQPTPFNSQFNVDQAAQDLSNLLEEDAFEVERGCQRVVVVSSDEH</sequence>
<dbReference type="EMBL" id="JH795856">
    <property type="protein sequence ID" value="EJU05919.1"/>
    <property type="molecule type" value="Genomic_DNA"/>
</dbReference>
<feature type="compositionally biased region" description="Polar residues" evidence="1">
    <location>
        <begin position="253"/>
        <end position="262"/>
    </location>
</feature>
<name>M5GAM7_DACPD</name>
<dbReference type="HOGENOM" id="CLU_933910_0_0_1"/>
<feature type="region of interest" description="Disordered" evidence="1">
    <location>
        <begin position="169"/>
        <end position="229"/>
    </location>
</feature>
<feature type="region of interest" description="Disordered" evidence="1">
    <location>
        <begin position="127"/>
        <end position="153"/>
    </location>
</feature>
<feature type="region of interest" description="Disordered" evidence="1">
    <location>
        <begin position="243"/>
        <end position="262"/>
    </location>
</feature>
<evidence type="ECO:0000256" key="1">
    <source>
        <dbReference type="SAM" id="MobiDB-lite"/>
    </source>
</evidence>
<accession>M5GAM7</accession>
<gene>
    <name evidence="2" type="ORF">DACRYDRAFT_113928</name>
</gene>
<reference evidence="2 3" key="1">
    <citation type="journal article" date="2012" name="Science">
        <title>The Paleozoic origin of enzymatic lignin decomposition reconstructed from 31 fungal genomes.</title>
        <authorList>
            <person name="Floudas D."/>
            <person name="Binder M."/>
            <person name="Riley R."/>
            <person name="Barry K."/>
            <person name="Blanchette R.A."/>
            <person name="Henrissat B."/>
            <person name="Martinez A.T."/>
            <person name="Otillar R."/>
            <person name="Spatafora J.W."/>
            <person name="Yadav J.S."/>
            <person name="Aerts A."/>
            <person name="Benoit I."/>
            <person name="Boyd A."/>
            <person name="Carlson A."/>
            <person name="Copeland A."/>
            <person name="Coutinho P.M."/>
            <person name="de Vries R.P."/>
            <person name="Ferreira P."/>
            <person name="Findley K."/>
            <person name="Foster B."/>
            <person name="Gaskell J."/>
            <person name="Glotzer D."/>
            <person name="Gorecki P."/>
            <person name="Heitman J."/>
            <person name="Hesse C."/>
            <person name="Hori C."/>
            <person name="Igarashi K."/>
            <person name="Jurgens J.A."/>
            <person name="Kallen N."/>
            <person name="Kersten P."/>
            <person name="Kohler A."/>
            <person name="Kuees U."/>
            <person name="Kumar T.K.A."/>
            <person name="Kuo A."/>
            <person name="LaButti K."/>
            <person name="Larrondo L.F."/>
            <person name="Lindquist E."/>
            <person name="Ling A."/>
            <person name="Lombard V."/>
            <person name="Lucas S."/>
            <person name="Lundell T."/>
            <person name="Martin R."/>
            <person name="McLaughlin D.J."/>
            <person name="Morgenstern I."/>
            <person name="Morin E."/>
            <person name="Murat C."/>
            <person name="Nagy L.G."/>
            <person name="Nolan M."/>
            <person name="Ohm R.A."/>
            <person name="Patyshakuliyeva A."/>
            <person name="Rokas A."/>
            <person name="Ruiz-Duenas F.J."/>
            <person name="Sabat G."/>
            <person name="Salamov A."/>
            <person name="Samejima M."/>
            <person name="Schmutz J."/>
            <person name="Slot J.C."/>
            <person name="St John F."/>
            <person name="Stenlid J."/>
            <person name="Sun H."/>
            <person name="Sun S."/>
            <person name="Syed K."/>
            <person name="Tsang A."/>
            <person name="Wiebenga A."/>
            <person name="Young D."/>
            <person name="Pisabarro A."/>
            <person name="Eastwood D.C."/>
            <person name="Martin F."/>
            <person name="Cullen D."/>
            <person name="Grigoriev I.V."/>
            <person name="Hibbett D.S."/>
        </authorList>
    </citation>
    <scope>NUCLEOTIDE SEQUENCE [LARGE SCALE GENOMIC DNA]</scope>
    <source>
        <strain evidence="2 3">DJM-731 SS1</strain>
    </source>
</reference>
<dbReference type="RefSeq" id="XP_040632813.1">
    <property type="nucleotide sequence ID" value="XM_040769726.1"/>
</dbReference>
<evidence type="ECO:0000313" key="2">
    <source>
        <dbReference type="EMBL" id="EJU05919.1"/>
    </source>
</evidence>
<organism evidence="2 3">
    <name type="scientific">Dacryopinax primogenitus (strain DJM 731)</name>
    <name type="common">Brown rot fungus</name>
    <dbReference type="NCBI Taxonomy" id="1858805"/>
    <lineage>
        <taxon>Eukaryota</taxon>
        <taxon>Fungi</taxon>
        <taxon>Dikarya</taxon>
        <taxon>Basidiomycota</taxon>
        <taxon>Agaricomycotina</taxon>
        <taxon>Dacrymycetes</taxon>
        <taxon>Dacrymycetales</taxon>
        <taxon>Dacrymycetaceae</taxon>
        <taxon>Dacryopinax</taxon>
    </lineage>
</organism>
<feature type="compositionally biased region" description="Pro residues" evidence="1">
    <location>
        <begin position="15"/>
        <end position="24"/>
    </location>
</feature>
<keyword evidence="3" id="KW-1185">Reference proteome</keyword>
<dbReference type="OrthoDB" id="3361464at2759"/>